<comment type="pathway">
    <text evidence="2">Polyol metabolism; glycerol degradation.</text>
</comment>
<dbReference type="GO" id="GO:0047324">
    <property type="term" value="F:phosphoenolpyruvate-glycerone phosphotransferase activity"/>
    <property type="evidence" value="ECO:0007669"/>
    <property type="project" value="UniProtKB-EC"/>
</dbReference>
<dbReference type="InterPro" id="IPR036117">
    <property type="entry name" value="DhaL_dom_sf"/>
</dbReference>
<evidence type="ECO:0000256" key="1">
    <source>
        <dbReference type="ARBA" id="ARBA00001113"/>
    </source>
</evidence>
<comment type="caution">
    <text evidence="10">The sequence shown here is derived from an EMBL/GenBank/DDBJ whole genome shotgun (WGS) entry which is preliminary data.</text>
</comment>
<dbReference type="AlphaFoldDB" id="A0AA42DLQ9"/>
<dbReference type="PANTHER" id="PTHR28629">
    <property type="entry name" value="TRIOKINASE/FMN CYCLASE"/>
    <property type="match status" value="1"/>
</dbReference>
<dbReference type="InterPro" id="IPR004007">
    <property type="entry name" value="DhaL_dom"/>
</dbReference>
<comment type="function">
    <text evidence="8">ADP-binding subunit of the dihydroxyacetone kinase, which is responsible for the phosphoenolpyruvate (PEP)-dependent phosphorylation of dihydroxyacetone. DhaL-ADP is converted to DhaL-ATP via a phosphoryl group transfer from DhaM and transmits it to dihydroxyacetone binds to DhaK.</text>
</comment>
<organism evidence="10 11">
    <name type="scientific">Holtiella tumoricola</name>
    <dbReference type="NCBI Taxonomy" id="3018743"/>
    <lineage>
        <taxon>Bacteria</taxon>
        <taxon>Bacillati</taxon>
        <taxon>Bacillota</taxon>
        <taxon>Clostridia</taxon>
        <taxon>Lachnospirales</taxon>
        <taxon>Cellulosilyticaceae</taxon>
        <taxon>Holtiella</taxon>
    </lineage>
</organism>
<dbReference type="NCBIfam" id="TIGR02365">
    <property type="entry name" value="dha_L_ycgS"/>
    <property type="match status" value="1"/>
</dbReference>
<evidence type="ECO:0000256" key="8">
    <source>
        <dbReference type="ARBA" id="ARBA00055771"/>
    </source>
</evidence>
<evidence type="ECO:0000256" key="6">
    <source>
        <dbReference type="ARBA" id="ARBA00022798"/>
    </source>
</evidence>
<evidence type="ECO:0000313" key="10">
    <source>
        <dbReference type="EMBL" id="MDA3731096.1"/>
    </source>
</evidence>
<dbReference type="SUPFAM" id="SSF101473">
    <property type="entry name" value="DhaL-like"/>
    <property type="match status" value="1"/>
</dbReference>
<dbReference type="GO" id="GO:0019563">
    <property type="term" value="P:glycerol catabolic process"/>
    <property type="evidence" value="ECO:0007669"/>
    <property type="project" value="TreeGrafter"/>
</dbReference>
<protein>
    <recommendedName>
        <fullName evidence="3">phosphoenolpyruvate--glycerone phosphotransferase</fullName>
        <ecNumber evidence="3">2.7.1.121</ecNumber>
    </recommendedName>
</protein>
<dbReference type="Gene3D" id="1.25.40.340">
    <property type="match status" value="1"/>
</dbReference>
<dbReference type="EC" id="2.7.1.121" evidence="3"/>
<dbReference type="PROSITE" id="PS51480">
    <property type="entry name" value="DHAL"/>
    <property type="match status" value="1"/>
</dbReference>
<evidence type="ECO:0000256" key="7">
    <source>
        <dbReference type="ARBA" id="ARBA00046577"/>
    </source>
</evidence>
<dbReference type="RefSeq" id="WP_271011545.1">
    <property type="nucleotide sequence ID" value="NZ_JAQIFT010000026.1"/>
</dbReference>
<evidence type="ECO:0000256" key="4">
    <source>
        <dbReference type="ARBA" id="ARBA00022679"/>
    </source>
</evidence>
<reference evidence="10" key="1">
    <citation type="journal article" date="2023" name="Int. J. Syst. Evol. Microbiol.">
        <title>&lt;i&gt;Holtiella tumoricola&lt;/i&gt; gen. nov. sp. nov., isolated from a human clinical sample.</title>
        <authorList>
            <person name="Allen-Vercoe E."/>
            <person name="Daigneault M.C."/>
            <person name="Vancuren S.J."/>
            <person name="Cochrane K."/>
            <person name="O'Neal L.L."/>
            <person name="Sankaranarayanan K."/>
            <person name="Lawson P.A."/>
        </authorList>
    </citation>
    <scope>NUCLEOTIDE SEQUENCE</scope>
    <source>
        <strain evidence="10">CC70A</strain>
    </source>
</reference>
<feature type="domain" description="DhaL" evidence="9">
    <location>
        <begin position="3"/>
        <end position="203"/>
    </location>
</feature>
<evidence type="ECO:0000256" key="5">
    <source>
        <dbReference type="ARBA" id="ARBA00022777"/>
    </source>
</evidence>
<comment type="catalytic activity">
    <reaction evidence="1">
        <text>dihydroxyacetone + phosphoenolpyruvate = dihydroxyacetone phosphate + pyruvate</text>
        <dbReference type="Rhea" id="RHEA:18381"/>
        <dbReference type="ChEBI" id="CHEBI:15361"/>
        <dbReference type="ChEBI" id="CHEBI:16016"/>
        <dbReference type="ChEBI" id="CHEBI:57642"/>
        <dbReference type="ChEBI" id="CHEBI:58702"/>
        <dbReference type="EC" id="2.7.1.121"/>
    </reaction>
</comment>
<keyword evidence="6" id="KW-0319">Glycerol metabolism</keyword>
<comment type="subunit">
    <text evidence="7">Homodimer. The dihydroxyacetone kinase complex is composed of a homodimer of DhaM, a homodimer of DhaK and the subunit DhaL.</text>
</comment>
<dbReference type="GO" id="GO:0005829">
    <property type="term" value="C:cytosol"/>
    <property type="evidence" value="ECO:0007669"/>
    <property type="project" value="TreeGrafter"/>
</dbReference>
<evidence type="ECO:0000313" key="11">
    <source>
        <dbReference type="Proteomes" id="UP001169242"/>
    </source>
</evidence>
<proteinExistence type="predicted"/>
<dbReference type="Proteomes" id="UP001169242">
    <property type="component" value="Unassembled WGS sequence"/>
</dbReference>
<evidence type="ECO:0000256" key="2">
    <source>
        <dbReference type="ARBA" id="ARBA00004745"/>
    </source>
</evidence>
<dbReference type="EMBL" id="JAQIFT010000026">
    <property type="protein sequence ID" value="MDA3731096.1"/>
    <property type="molecule type" value="Genomic_DNA"/>
</dbReference>
<sequence length="210" mass="22529">MNAVFYEMISEIAKNIQANKDFLTDLDREIGDGDHGINMARGFSNVMSKLNVDEEMSISDSLKKVGMIIISTVGGASGPLYGSAFLKAAMATRNHEQVDGELLGIILKASLEGIQERGKATRGDKTIIDALEPACEIYFKGINEGESTIECMQAACKAAEGGIESTKLIAARKGRASYLGERSIGYQDPGATSTLIMLQSITDVLVRQEA</sequence>
<keyword evidence="11" id="KW-1185">Reference proteome</keyword>
<dbReference type="SMART" id="SM01120">
    <property type="entry name" value="Dak2"/>
    <property type="match status" value="1"/>
</dbReference>
<dbReference type="GO" id="GO:0004371">
    <property type="term" value="F:glycerone kinase activity"/>
    <property type="evidence" value="ECO:0007669"/>
    <property type="project" value="InterPro"/>
</dbReference>
<keyword evidence="4" id="KW-0808">Transferase</keyword>
<evidence type="ECO:0000259" key="9">
    <source>
        <dbReference type="PROSITE" id="PS51480"/>
    </source>
</evidence>
<keyword evidence="5 10" id="KW-0418">Kinase</keyword>
<dbReference type="PANTHER" id="PTHR28629:SF4">
    <property type="entry name" value="TRIOKINASE_FMN CYCLASE"/>
    <property type="match status" value="1"/>
</dbReference>
<evidence type="ECO:0000256" key="3">
    <source>
        <dbReference type="ARBA" id="ARBA00012095"/>
    </source>
</evidence>
<dbReference type="InterPro" id="IPR050861">
    <property type="entry name" value="Dihydroxyacetone_Kinase"/>
</dbReference>
<dbReference type="InterPro" id="IPR012737">
    <property type="entry name" value="DhaK_L_YcgS"/>
</dbReference>
<gene>
    <name evidence="10" type="primary">dhaL</name>
    <name evidence="10" type="ORF">PBV87_06290</name>
</gene>
<dbReference type="Pfam" id="PF02734">
    <property type="entry name" value="Dak2"/>
    <property type="match status" value="1"/>
</dbReference>
<accession>A0AA42DLQ9</accession>
<dbReference type="FunFam" id="1.25.40.340:FF:000002">
    <property type="entry name" value="Dihydroxyacetone kinase, L subunit"/>
    <property type="match status" value="1"/>
</dbReference>
<name>A0AA42DLQ9_9FIRM</name>